<feature type="domain" description="HTH tetR-type" evidence="3">
    <location>
        <begin position="17"/>
        <end position="77"/>
    </location>
</feature>
<keyword evidence="5" id="KW-1185">Reference proteome</keyword>
<name>A0A249K9P5_9ACTN</name>
<evidence type="ECO:0000259" key="3">
    <source>
        <dbReference type="PROSITE" id="PS50977"/>
    </source>
</evidence>
<protein>
    <submittedName>
        <fullName evidence="4">TetR type transcriptional regulator</fullName>
    </submittedName>
</protein>
<dbReference type="GO" id="GO:0003677">
    <property type="term" value="F:DNA binding"/>
    <property type="evidence" value="ECO:0007669"/>
    <property type="project" value="UniProtKB-UniRule"/>
</dbReference>
<evidence type="ECO:0000313" key="5">
    <source>
        <dbReference type="Proteomes" id="UP000217171"/>
    </source>
</evidence>
<accession>A0A249K9P5</accession>
<gene>
    <name evidence="4" type="ORF">B1s21160_04180</name>
</gene>
<dbReference type="InterPro" id="IPR009057">
    <property type="entry name" value="Homeodomain-like_sf"/>
</dbReference>
<evidence type="ECO:0000256" key="1">
    <source>
        <dbReference type="ARBA" id="ARBA00023125"/>
    </source>
</evidence>
<dbReference type="EMBL" id="CP016771">
    <property type="protein sequence ID" value="ASY13514.1"/>
    <property type="molecule type" value="Genomic_DNA"/>
</dbReference>
<dbReference type="SUPFAM" id="SSF46689">
    <property type="entry name" value="Homeodomain-like"/>
    <property type="match status" value="1"/>
</dbReference>
<feature type="DNA-binding region" description="H-T-H motif" evidence="2">
    <location>
        <begin position="40"/>
        <end position="59"/>
    </location>
</feature>
<dbReference type="Pfam" id="PF00440">
    <property type="entry name" value="TetR_N"/>
    <property type="match status" value="1"/>
</dbReference>
<organism evidence="4 5">
    <name type="scientific">Candidatus Nanopelagicus hibericus</name>
    <dbReference type="NCBI Taxonomy" id="1884915"/>
    <lineage>
        <taxon>Bacteria</taxon>
        <taxon>Bacillati</taxon>
        <taxon>Actinomycetota</taxon>
        <taxon>Actinomycetes</taxon>
        <taxon>Candidatus Nanopelagicales</taxon>
        <taxon>Candidatus Nanopelagicaceae</taxon>
        <taxon>Candidatus Nanopelagicus</taxon>
    </lineage>
</organism>
<dbReference type="AlphaFoldDB" id="A0A249K9P5"/>
<keyword evidence="1 2" id="KW-0238">DNA-binding</keyword>
<dbReference type="KEGG" id="nhi:B1s21160_04180"/>
<evidence type="ECO:0000256" key="2">
    <source>
        <dbReference type="PROSITE-ProRule" id="PRU00335"/>
    </source>
</evidence>
<dbReference type="PROSITE" id="PS50977">
    <property type="entry name" value="HTH_TETR_2"/>
    <property type="match status" value="1"/>
</dbReference>
<dbReference type="InterPro" id="IPR001647">
    <property type="entry name" value="HTH_TetR"/>
</dbReference>
<proteinExistence type="predicted"/>
<dbReference type="RefSeq" id="WP_095672524.1">
    <property type="nucleotide sequence ID" value="NZ_CP016771.1"/>
</dbReference>
<reference evidence="4 5" key="1">
    <citation type="submission" date="2016-07" db="EMBL/GenBank/DDBJ databases">
        <title>High microdiversification within the ubiquitous acI lineage of Actinobacteria.</title>
        <authorList>
            <person name="Neuenschwander S.M."/>
            <person name="Salcher M."/>
            <person name="Ghai R."/>
            <person name="Pernthaler J."/>
        </authorList>
    </citation>
    <scope>NUCLEOTIDE SEQUENCE [LARGE SCALE GENOMIC DNA]</scope>
    <source>
        <strain evidence="4">MMS-21-160</strain>
    </source>
</reference>
<dbReference type="Proteomes" id="UP000217171">
    <property type="component" value="Chromosome"/>
</dbReference>
<dbReference type="Gene3D" id="1.10.357.10">
    <property type="entry name" value="Tetracycline Repressor, domain 2"/>
    <property type="match status" value="1"/>
</dbReference>
<dbReference type="OrthoDB" id="7186128at2"/>
<evidence type="ECO:0000313" key="4">
    <source>
        <dbReference type="EMBL" id="ASY13514.1"/>
    </source>
</evidence>
<sequence length="178" mass="19126">MSAEPALNYARQIATSNKSRAAIFAGAKSVIAEVGNYQSNISDIALRSQVSKATIYNQFADKAEMVECLVESEVLRLTAAALAAPSRQAALEILSISISQDLALRRLVETDPTDVAKLVSITDHPTWLLVHQSIAKIFGADSAACGLILRWLIGQIASPITQEESLAQSKRLATSLFN</sequence>